<sequence>MILSRGVWTDLKNLWPVEHSQKYLVKRDDELEITDGYTKLYLEIRGNCLFGYSTNEYSANQNCEPIAAWILEHVHIEIKTDTFVSAYDQDYFAAVEIFKNSDSQKPFLRIFTNSQGTAVDLCDKLNKCSLTNLKRLADKDMNISAQLALNRLESLKYEHSFIKRQQEALRLDNTLLLTQSNVNKQVFSEYGRIYALENAQLKKELEQTLEVLRDKDSTIESLRNELKIYRSKISENQAITDELKETISSTNAAIDDVNSIPEKRLRVMYTKRTRQANMLSLKLLNSKHENSMVLSKYHSLKHDMNEELDRIHAILRFDDMYEMLKLWILCNELKVDYYEKITDMTQEEQDKLLKHIEMAQEDLKVAIVIARASYITYRTDIFNQILKSCRIGAHPTFNKSQEIINESFERLSWIFHPEVCKMDDQSTEPVWINSTKMTQFLEHKLYRNEIPWYNRLSFASALKPVLSYDACNKNELELKKQLYYCVNQNLNLGQKIKSLNKQIGMKDVKLSCVSSESPDLYPDAPIYFLENKGLVQSNKLKSLIEQEFQGVEVDALNIADINIYELIKSHFRHCTTFIAAHDASILRFCTSVWVFHDGSLIKICKAKDIIDSESPSKIIEDCVSETN</sequence>
<protein>
    <submittedName>
        <fullName evidence="2">Uncharacterized protein</fullName>
    </submittedName>
</protein>
<name>L0B2M7_THEEQ</name>
<keyword evidence="1" id="KW-0175">Coiled coil</keyword>
<dbReference type="AlphaFoldDB" id="L0B2M7"/>
<evidence type="ECO:0000313" key="3">
    <source>
        <dbReference type="Proteomes" id="UP000031512"/>
    </source>
</evidence>
<dbReference type="VEuPathDB" id="PiroplasmaDB:BEWA_008780"/>
<dbReference type="GeneID" id="15805517"/>
<organism evidence="2 3">
    <name type="scientific">Theileria equi strain WA</name>
    <dbReference type="NCBI Taxonomy" id="1537102"/>
    <lineage>
        <taxon>Eukaryota</taxon>
        <taxon>Sar</taxon>
        <taxon>Alveolata</taxon>
        <taxon>Apicomplexa</taxon>
        <taxon>Aconoidasida</taxon>
        <taxon>Piroplasmida</taxon>
        <taxon>Theileriidae</taxon>
        <taxon>Theileria</taxon>
    </lineage>
</organism>
<proteinExistence type="predicted"/>
<dbReference type="Gene3D" id="3.40.50.300">
    <property type="entry name" value="P-loop containing nucleotide triphosphate hydrolases"/>
    <property type="match status" value="1"/>
</dbReference>
<evidence type="ECO:0000256" key="1">
    <source>
        <dbReference type="SAM" id="Coils"/>
    </source>
</evidence>
<dbReference type="eggNOG" id="ENOG502S9S5">
    <property type="taxonomic scope" value="Eukaryota"/>
</dbReference>
<dbReference type="OrthoDB" id="363951at2759"/>
<dbReference type="InterPro" id="IPR027417">
    <property type="entry name" value="P-loop_NTPase"/>
</dbReference>
<dbReference type="STRING" id="1537102.L0B2M7"/>
<dbReference type="EMBL" id="CP001670">
    <property type="protein sequence ID" value="AFZ81466.1"/>
    <property type="molecule type" value="Genomic_DNA"/>
</dbReference>
<reference evidence="2 3" key="1">
    <citation type="journal article" date="2012" name="BMC Genomics">
        <title>Comparative genomic analysis and phylogenetic position of Theileria equi.</title>
        <authorList>
            <person name="Kappmeyer L.S."/>
            <person name="Thiagarajan M."/>
            <person name="Herndon D.R."/>
            <person name="Ramsay J.D."/>
            <person name="Caler E."/>
            <person name="Djikeng A."/>
            <person name="Gillespie J.J."/>
            <person name="Lau A.O."/>
            <person name="Roalson E.H."/>
            <person name="Silva J.C."/>
            <person name="Silva M.G."/>
            <person name="Suarez C.E."/>
            <person name="Ueti M.W."/>
            <person name="Nene V.M."/>
            <person name="Mealey R.H."/>
            <person name="Knowles D.P."/>
            <person name="Brayton K.A."/>
        </authorList>
    </citation>
    <scope>NUCLEOTIDE SEQUENCE [LARGE SCALE GENOMIC DNA]</scope>
    <source>
        <strain evidence="2 3">WA</strain>
    </source>
</reference>
<feature type="coiled-coil region" evidence="1">
    <location>
        <begin position="198"/>
        <end position="239"/>
    </location>
</feature>
<evidence type="ECO:0000313" key="2">
    <source>
        <dbReference type="EMBL" id="AFZ81466.1"/>
    </source>
</evidence>
<dbReference type="Proteomes" id="UP000031512">
    <property type="component" value="Chromosome 3"/>
</dbReference>
<dbReference type="RefSeq" id="XP_004831132.1">
    <property type="nucleotide sequence ID" value="XM_004831075.1"/>
</dbReference>
<accession>L0B2M7</accession>
<gene>
    <name evidence="2" type="ORF">BEWA_008780</name>
</gene>
<dbReference type="KEGG" id="beq:BEWA_008780"/>
<keyword evidence="3" id="KW-1185">Reference proteome</keyword>